<evidence type="ECO:0000256" key="6">
    <source>
        <dbReference type="ARBA" id="ARBA00023119"/>
    </source>
</evidence>
<evidence type="ECO:0000313" key="10">
    <source>
        <dbReference type="Proteomes" id="UP001460270"/>
    </source>
</evidence>
<dbReference type="GO" id="GO:0005201">
    <property type="term" value="F:extracellular matrix structural constituent"/>
    <property type="evidence" value="ECO:0007669"/>
    <property type="project" value="InterPro"/>
</dbReference>
<evidence type="ECO:0000256" key="2">
    <source>
        <dbReference type="ARBA" id="ARBA00022525"/>
    </source>
</evidence>
<accession>A0AAW0PB08</accession>
<dbReference type="Gene3D" id="2.170.240.10">
    <property type="entry name" value="Collagen IV, non-collagenous"/>
    <property type="match status" value="1"/>
</dbReference>
<sequence length="412" mass="45549">MVLDRKKGAWPSPGGWGVLALGILFSGEGRMEREIERRIDAVSAVMRSLYRATVVKKELSRKAKLSIYRSIYVPTLTYGHIQSVEMSFLRRVAGRSLRDRVRSSVTQEELGVESLLLHVERSQLRWLGHLFRMPPGVSPGIPPGLLPLGGDLEEDSGHAEGLCLSTGLETPQDSPRKLAESITKCPCVSRPHEGALEWLQPSVPGGQEKAHTQDLGQAGSCVRIFSTMPFSSCNSDHCSYSSRNDKSYWLSASGVVPALPVVEEGIREHISRCVVCEAPSSAVALHSQAPRPPQCPPLWAPLWTGFSFLMHTGAGDEGGGQSLTSSGSCLALFRPQPFVECQGPRGTCHYFSNIYSFWLTRVHLDPGLDRDQYLDRDPDTDYLRSKRQADTLRQQYPQEQSIGRCVVCMKTQ</sequence>
<comment type="caution">
    <text evidence="9">The sequence shown here is derived from an EMBL/GenBank/DDBJ whole genome shotgun (WGS) entry which is preliminary data.</text>
</comment>
<evidence type="ECO:0000256" key="3">
    <source>
        <dbReference type="ARBA" id="ARBA00022530"/>
    </source>
</evidence>
<keyword evidence="6" id="KW-0176">Collagen</keyword>
<evidence type="ECO:0000259" key="8">
    <source>
        <dbReference type="PROSITE" id="PS51403"/>
    </source>
</evidence>
<dbReference type="AlphaFoldDB" id="A0AAW0PB08"/>
<gene>
    <name evidence="9" type="ORF">WMY93_010393</name>
</gene>
<dbReference type="InterPro" id="IPR036954">
    <property type="entry name" value="Collagen_IV_NC_sf"/>
</dbReference>
<dbReference type="InterPro" id="IPR001442">
    <property type="entry name" value="Collagen_IV_NC"/>
</dbReference>
<organism evidence="9 10">
    <name type="scientific">Mugilogobius chulae</name>
    <name type="common">yellowstripe goby</name>
    <dbReference type="NCBI Taxonomy" id="88201"/>
    <lineage>
        <taxon>Eukaryota</taxon>
        <taxon>Metazoa</taxon>
        <taxon>Chordata</taxon>
        <taxon>Craniata</taxon>
        <taxon>Vertebrata</taxon>
        <taxon>Euteleostomi</taxon>
        <taxon>Actinopterygii</taxon>
        <taxon>Neopterygii</taxon>
        <taxon>Teleostei</taxon>
        <taxon>Neoteleostei</taxon>
        <taxon>Acanthomorphata</taxon>
        <taxon>Gobiaria</taxon>
        <taxon>Gobiiformes</taxon>
        <taxon>Gobioidei</taxon>
        <taxon>Gobiidae</taxon>
        <taxon>Gobionellinae</taxon>
        <taxon>Mugilogobius</taxon>
    </lineage>
</organism>
<dbReference type="GO" id="GO:0005581">
    <property type="term" value="C:collagen trimer"/>
    <property type="evidence" value="ECO:0007669"/>
    <property type="project" value="UniProtKB-KW"/>
</dbReference>
<keyword evidence="10" id="KW-1185">Reference proteome</keyword>
<protein>
    <recommendedName>
        <fullName evidence="8">Collagen IV NC1 domain-containing protein</fullName>
    </recommendedName>
</protein>
<dbReference type="InterPro" id="IPR016187">
    <property type="entry name" value="CTDL_fold"/>
</dbReference>
<keyword evidence="5" id="KW-0084">Basement membrane</keyword>
<feature type="domain" description="Collagen IV NC1" evidence="8">
    <location>
        <begin position="205"/>
        <end position="412"/>
    </location>
</feature>
<evidence type="ECO:0000256" key="5">
    <source>
        <dbReference type="ARBA" id="ARBA00022869"/>
    </source>
</evidence>
<evidence type="ECO:0000256" key="4">
    <source>
        <dbReference type="ARBA" id="ARBA00022737"/>
    </source>
</evidence>
<dbReference type="PANTHER" id="PTHR14619">
    <property type="entry name" value="NEURON-DERIVED NEUROTROPHIC FACTOR"/>
    <property type="match status" value="1"/>
</dbReference>
<dbReference type="Pfam" id="PF01413">
    <property type="entry name" value="C4"/>
    <property type="match status" value="2"/>
</dbReference>
<keyword evidence="2" id="KW-0964">Secreted</keyword>
<dbReference type="EMBL" id="JBBPFD010000007">
    <property type="protein sequence ID" value="KAK7919109.1"/>
    <property type="molecule type" value="Genomic_DNA"/>
</dbReference>
<evidence type="ECO:0000256" key="7">
    <source>
        <dbReference type="ARBA" id="ARBA00023157"/>
    </source>
</evidence>
<dbReference type="PANTHER" id="PTHR14619:SF8">
    <property type="entry name" value="COLLAGEN TYPE IV ALPHA 4 CHAIN"/>
    <property type="match status" value="1"/>
</dbReference>
<proteinExistence type="predicted"/>
<dbReference type="SMART" id="SM00111">
    <property type="entry name" value="C4"/>
    <property type="match status" value="2"/>
</dbReference>
<keyword evidence="4" id="KW-0677">Repeat</keyword>
<keyword evidence="7" id="KW-1015">Disulfide bond</keyword>
<comment type="subcellular location">
    <subcellularLocation>
        <location evidence="1">Secreted</location>
        <location evidence="1">Extracellular space</location>
        <location evidence="1">Extracellular matrix</location>
        <location evidence="1">Basement membrane</location>
    </subcellularLocation>
</comment>
<evidence type="ECO:0000313" key="9">
    <source>
        <dbReference type="EMBL" id="KAK7919109.1"/>
    </source>
</evidence>
<dbReference type="GO" id="GO:0005604">
    <property type="term" value="C:basement membrane"/>
    <property type="evidence" value="ECO:0007669"/>
    <property type="project" value="UniProtKB-SubCell"/>
</dbReference>
<dbReference type="PROSITE" id="PS51403">
    <property type="entry name" value="NC1_IV"/>
    <property type="match status" value="1"/>
</dbReference>
<dbReference type="InterPro" id="IPR019326">
    <property type="entry name" value="NDNF"/>
</dbReference>
<reference evidence="10" key="1">
    <citation type="submission" date="2024-04" db="EMBL/GenBank/DDBJ databases">
        <title>Salinicola lusitanus LLJ914,a marine bacterium isolated from the Okinawa Trough.</title>
        <authorList>
            <person name="Li J."/>
        </authorList>
    </citation>
    <scope>NUCLEOTIDE SEQUENCE [LARGE SCALE GENOMIC DNA]</scope>
</reference>
<dbReference type="SUPFAM" id="SSF56436">
    <property type="entry name" value="C-type lectin-like"/>
    <property type="match status" value="2"/>
</dbReference>
<dbReference type="Proteomes" id="UP001460270">
    <property type="component" value="Unassembled WGS sequence"/>
</dbReference>
<name>A0AAW0PB08_9GOBI</name>
<evidence type="ECO:0000256" key="1">
    <source>
        <dbReference type="ARBA" id="ARBA00004302"/>
    </source>
</evidence>
<keyword evidence="3" id="KW-0272">Extracellular matrix</keyword>